<dbReference type="Proteomes" id="UP000251213">
    <property type="component" value="Unassembled WGS sequence"/>
</dbReference>
<dbReference type="AlphaFoldDB" id="A0A364K3P6"/>
<evidence type="ECO:0000256" key="1">
    <source>
        <dbReference type="ARBA" id="ARBA00023015"/>
    </source>
</evidence>
<dbReference type="InterPro" id="IPR009057">
    <property type="entry name" value="Homeodomain-like_sf"/>
</dbReference>
<comment type="caution">
    <text evidence="6">The sequence shown here is derived from an EMBL/GenBank/DDBJ whole genome shotgun (WGS) entry which is preliminary data.</text>
</comment>
<protein>
    <submittedName>
        <fullName evidence="6">TetR/AcrR family transcriptional regulator</fullName>
    </submittedName>
</protein>
<proteinExistence type="predicted"/>
<evidence type="ECO:0000256" key="2">
    <source>
        <dbReference type="ARBA" id="ARBA00023125"/>
    </source>
</evidence>
<dbReference type="GO" id="GO:0045892">
    <property type="term" value="P:negative regulation of DNA-templated transcription"/>
    <property type="evidence" value="ECO:0007669"/>
    <property type="project" value="UniProtKB-ARBA"/>
</dbReference>
<dbReference type="FunFam" id="1.10.10.60:FF:000141">
    <property type="entry name" value="TetR family transcriptional regulator"/>
    <property type="match status" value="1"/>
</dbReference>
<keyword evidence="1" id="KW-0805">Transcription regulation</keyword>
<dbReference type="InterPro" id="IPR001647">
    <property type="entry name" value="HTH_TetR"/>
</dbReference>
<dbReference type="GO" id="GO:0003677">
    <property type="term" value="F:DNA binding"/>
    <property type="evidence" value="ECO:0007669"/>
    <property type="project" value="UniProtKB-UniRule"/>
</dbReference>
<dbReference type="EMBL" id="QJKK01000006">
    <property type="protein sequence ID" value="RAL23443.1"/>
    <property type="molecule type" value="Genomic_DNA"/>
</dbReference>
<reference evidence="6 7" key="2">
    <citation type="submission" date="2018-06" db="EMBL/GenBank/DDBJ databases">
        <authorList>
            <person name="Zhirakovskaya E."/>
        </authorList>
    </citation>
    <scope>NUCLEOTIDE SEQUENCE [LARGE SCALE GENOMIC DNA]</scope>
    <source>
        <strain evidence="6 7">FBKL4.011</strain>
    </source>
</reference>
<dbReference type="PANTHER" id="PTHR43479">
    <property type="entry name" value="ACREF/ENVCD OPERON REPRESSOR-RELATED"/>
    <property type="match status" value="1"/>
</dbReference>
<evidence type="ECO:0000256" key="4">
    <source>
        <dbReference type="PROSITE-ProRule" id="PRU00335"/>
    </source>
</evidence>
<accession>A0A364K3P6</accession>
<gene>
    <name evidence="6" type="ORF">DL897_12230</name>
</gene>
<keyword evidence="2 4" id="KW-0238">DNA-binding</keyword>
<feature type="DNA-binding region" description="H-T-H motif" evidence="4">
    <location>
        <begin position="59"/>
        <end position="78"/>
    </location>
</feature>
<sequence length="233" mass="26833">MLIMDLFEDGHQLFMKNSKYVSGFRVTCWRMNKMRHEKVDIIFQAAVQVFAESGFDQAKMDDIANVAGVAKGTIYYHFKSKEELFSALMDEGIESLIDCVKRNVSLYSNPIERLNALIHAQIQFFIENQKLAKLLLSEVFGTKERQQLFRKRIREYMQLIEQILQDGKESGELSVIHSHELASAIFGAASILVLHKIYSFEGKELEIEDDSVTVMVETVRHLLFNSLMNSNQN</sequence>
<dbReference type="SUPFAM" id="SSF46689">
    <property type="entry name" value="Homeodomain-like"/>
    <property type="match status" value="1"/>
</dbReference>
<evidence type="ECO:0000259" key="5">
    <source>
        <dbReference type="PROSITE" id="PS50977"/>
    </source>
</evidence>
<evidence type="ECO:0000256" key="3">
    <source>
        <dbReference type="ARBA" id="ARBA00023163"/>
    </source>
</evidence>
<dbReference type="PANTHER" id="PTHR43479:SF11">
    <property type="entry name" value="ACREF_ENVCD OPERON REPRESSOR-RELATED"/>
    <property type="match status" value="1"/>
</dbReference>
<dbReference type="InterPro" id="IPR041490">
    <property type="entry name" value="KstR2_TetR_C"/>
</dbReference>
<dbReference type="Gene3D" id="1.10.357.10">
    <property type="entry name" value="Tetracycline Repressor, domain 2"/>
    <property type="match status" value="1"/>
</dbReference>
<feature type="domain" description="HTH tetR-type" evidence="5">
    <location>
        <begin position="36"/>
        <end position="96"/>
    </location>
</feature>
<organism evidence="6 7">
    <name type="scientific">Thermoflavimicrobium daqui</name>
    <dbReference type="NCBI Taxonomy" id="2137476"/>
    <lineage>
        <taxon>Bacteria</taxon>
        <taxon>Bacillati</taxon>
        <taxon>Bacillota</taxon>
        <taxon>Bacilli</taxon>
        <taxon>Bacillales</taxon>
        <taxon>Thermoactinomycetaceae</taxon>
        <taxon>Thermoflavimicrobium</taxon>
    </lineage>
</organism>
<keyword evidence="7" id="KW-1185">Reference proteome</keyword>
<keyword evidence="3" id="KW-0804">Transcription</keyword>
<dbReference type="Pfam" id="PF17932">
    <property type="entry name" value="TetR_C_24"/>
    <property type="match status" value="1"/>
</dbReference>
<dbReference type="PROSITE" id="PS50977">
    <property type="entry name" value="HTH_TETR_2"/>
    <property type="match status" value="1"/>
</dbReference>
<evidence type="ECO:0000313" key="6">
    <source>
        <dbReference type="EMBL" id="RAL23443.1"/>
    </source>
</evidence>
<dbReference type="InterPro" id="IPR036271">
    <property type="entry name" value="Tet_transcr_reg_TetR-rel_C_sf"/>
</dbReference>
<reference evidence="6 7" key="1">
    <citation type="submission" date="2018-06" db="EMBL/GenBank/DDBJ databases">
        <title>Thermoflavimicrobium daqus sp. nov., a thermophilic microbe isolated from Moutai-flavour Daqu.</title>
        <authorList>
            <person name="Wang X."/>
            <person name="Zhou H."/>
        </authorList>
    </citation>
    <scope>NUCLEOTIDE SEQUENCE [LARGE SCALE GENOMIC DNA]</scope>
    <source>
        <strain evidence="6 7">FBKL4.011</strain>
    </source>
</reference>
<dbReference type="Pfam" id="PF00440">
    <property type="entry name" value="TetR_N"/>
    <property type="match status" value="1"/>
</dbReference>
<evidence type="ECO:0000313" key="7">
    <source>
        <dbReference type="Proteomes" id="UP000251213"/>
    </source>
</evidence>
<dbReference type="Gene3D" id="1.10.10.60">
    <property type="entry name" value="Homeodomain-like"/>
    <property type="match status" value="1"/>
</dbReference>
<name>A0A364K3P6_9BACL</name>
<dbReference type="PRINTS" id="PR00455">
    <property type="entry name" value="HTHTETR"/>
</dbReference>
<dbReference type="InterPro" id="IPR050624">
    <property type="entry name" value="HTH-type_Tx_Regulator"/>
</dbReference>
<dbReference type="SUPFAM" id="SSF48498">
    <property type="entry name" value="Tetracyclin repressor-like, C-terminal domain"/>
    <property type="match status" value="1"/>
</dbReference>